<dbReference type="GO" id="GO:0016878">
    <property type="term" value="F:acid-thiol ligase activity"/>
    <property type="evidence" value="ECO:0007669"/>
    <property type="project" value="UniProtKB-ARBA"/>
</dbReference>
<comment type="caution">
    <text evidence="5">The sequence shown here is derived from an EMBL/GenBank/DDBJ whole genome shotgun (WGS) entry which is preliminary data.</text>
</comment>
<evidence type="ECO:0000259" key="4">
    <source>
        <dbReference type="Pfam" id="PF13193"/>
    </source>
</evidence>
<dbReference type="Gene3D" id="3.40.50.12780">
    <property type="entry name" value="N-terminal domain of ligase-like"/>
    <property type="match status" value="1"/>
</dbReference>
<dbReference type="Pfam" id="PF13193">
    <property type="entry name" value="AMP-binding_C"/>
    <property type="match status" value="1"/>
</dbReference>
<dbReference type="Proteomes" id="UP000608579">
    <property type="component" value="Unassembled WGS sequence"/>
</dbReference>
<dbReference type="CDD" id="cd05936">
    <property type="entry name" value="FC-FACS_FadD_like"/>
    <property type="match status" value="1"/>
</dbReference>
<protein>
    <submittedName>
        <fullName evidence="5">Long-chain fatty acid--CoA ligase</fullName>
    </submittedName>
</protein>
<dbReference type="Pfam" id="PF00501">
    <property type="entry name" value="AMP-binding"/>
    <property type="match status" value="1"/>
</dbReference>
<dbReference type="PANTHER" id="PTHR43767">
    <property type="entry name" value="LONG-CHAIN-FATTY-ACID--COA LIGASE"/>
    <property type="match status" value="1"/>
</dbReference>
<comment type="similarity">
    <text evidence="1">Belongs to the ATP-dependent AMP-binding enzyme family.</text>
</comment>
<dbReference type="FunFam" id="3.30.300.30:FF:000008">
    <property type="entry name" value="2,3-dihydroxybenzoate-AMP ligase"/>
    <property type="match status" value="1"/>
</dbReference>
<evidence type="ECO:0000256" key="1">
    <source>
        <dbReference type="ARBA" id="ARBA00006432"/>
    </source>
</evidence>
<dbReference type="Gene3D" id="3.30.300.30">
    <property type="match status" value="1"/>
</dbReference>
<dbReference type="PANTHER" id="PTHR43767:SF1">
    <property type="entry name" value="NONRIBOSOMAL PEPTIDE SYNTHASE PES1 (EUROFUNG)-RELATED"/>
    <property type="match status" value="1"/>
</dbReference>
<evidence type="ECO:0000259" key="3">
    <source>
        <dbReference type="Pfam" id="PF00501"/>
    </source>
</evidence>
<dbReference type="AlphaFoldDB" id="A0A833EBB9"/>
<accession>A0A833EBB9</accession>
<dbReference type="SUPFAM" id="SSF56801">
    <property type="entry name" value="Acetyl-CoA synthetase-like"/>
    <property type="match status" value="1"/>
</dbReference>
<evidence type="ECO:0000256" key="2">
    <source>
        <dbReference type="ARBA" id="ARBA00022598"/>
    </source>
</evidence>
<dbReference type="InterPro" id="IPR020845">
    <property type="entry name" value="AMP-binding_CS"/>
</dbReference>
<proteinExistence type="inferred from homology"/>
<dbReference type="EMBL" id="DQVM01000012">
    <property type="protein sequence ID" value="HIQ29059.1"/>
    <property type="molecule type" value="Genomic_DNA"/>
</dbReference>
<keyword evidence="2 5" id="KW-0436">Ligase</keyword>
<evidence type="ECO:0000313" key="6">
    <source>
        <dbReference type="Proteomes" id="UP000608579"/>
    </source>
</evidence>
<name>A0A833EBB9_CALS0</name>
<feature type="domain" description="AMP-binding enzyme C-terminal" evidence="4">
    <location>
        <begin position="475"/>
        <end position="552"/>
    </location>
</feature>
<dbReference type="InterPro" id="IPR025110">
    <property type="entry name" value="AMP-bd_C"/>
</dbReference>
<dbReference type="InterPro" id="IPR000873">
    <property type="entry name" value="AMP-dep_synth/lig_dom"/>
</dbReference>
<gene>
    <name evidence="5" type="ORF">EYH45_00680</name>
</gene>
<sequence>MNTLEMAFNRIWVKNYPRDVSPDITIPDNKSVYDLFEEAASRFSGNTAVIFLDSRYSFRELLGYVERMSAALRRLGVGKGDRVAIYLPNSIQFIIAYYATLRLGAVVTPMNPLYSPREIEYQVNKTEAKVIFALDILYNNVHQVIDNTGIRHAVVCNIADFLPGFKRTLGKVLKKIPTAPLPRDDRIINFMDLLKGDWEAHAKAAVNPREDLLSLQFTGGTTGLPKGVMLTHYNIVANIYQMHEFIKQYLEDGRETFVALLPFYHIYGQSVILGAGLTKGNTLLVFPRLELEQFIKALARYKATIFPGVPTLFNAMAKHPLTRQVDLSSLKLVISGADTLPVEVAREFERVVGKRIVEGYGLTETSPVTHINPPENTRYGSFGVPVSNTYAAVINPENLDFLPVGEAGELVVSGPQVMLGYMDAEENERVFLERGGRRWFRTGDMARVDEDGYFYFVDRIKDLIKHKGFSVFPAEVEAILYEHPAVKEAAVVGVPDERYGQRIVAAVVLKPEKKGEVTADELSKYCGERLAEYKRPSEFIFLDELPKTPVGKVLRRAVRDMLQQRR</sequence>
<dbReference type="InterPro" id="IPR050237">
    <property type="entry name" value="ATP-dep_AMP-bd_enzyme"/>
</dbReference>
<evidence type="ECO:0000313" key="5">
    <source>
        <dbReference type="EMBL" id="HIQ29059.1"/>
    </source>
</evidence>
<organism evidence="5 6">
    <name type="scientific">Caldiarchaeum subterraneum</name>
    <dbReference type="NCBI Taxonomy" id="311458"/>
    <lineage>
        <taxon>Archaea</taxon>
        <taxon>Nitrososphaerota</taxon>
        <taxon>Candidatus Caldarchaeales</taxon>
        <taxon>Candidatus Caldarchaeaceae</taxon>
        <taxon>Candidatus Caldarchaeum</taxon>
    </lineage>
</organism>
<feature type="domain" description="AMP-dependent synthetase/ligase" evidence="3">
    <location>
        <begin position="36"/>
        <end position="421"/>
    </location>
</feature>
<dbReference type="InterPro" id="IPR042099">
    <property type="entry name" value="ANL_N_sf"/>
</dbReference>
<dbReference type="InterPro" id="IPR045851">
    <property type="entry name" value="AMP-bd_C_sf"/>
</dbReference>
<dbReference type="FunFam" id="3.40.50.12780:FF:000003">
    <property type="entry name" value="Long-chain-fatty-acid--CoA ligase FadD"/>
    <property type="match status" value="1"/>
</dbReference>
<dbReference type="PROSITE" id="PS00455">
    <property type="entry name" value="AMP_BINDING"/>
    <property type="match status" value="1"/>
</dbReference>
<reference evidence="5" key="1">
    <citation type="journal article" date="2020" name="ISME J.">
        <title>Gammaproteobacteria mediating utilization of methyl-, sulfur- and petroleum organic compounds in deep ocean hydrothermal plumes.</title>
        <authorList>
            <person name="Zhou Z."/>
            <person name="Liu Y."/>
            <person name="Pan J."/>
            <person name="Cron B.R."/>
            <person name="Toner B.M."/>
            <person name="Anantharaman K."/>
            <person name="Breier J.A."/>
            <person name="Dick G.J."/>
            <person name="Li M."/>
        </authorList>
    </citation>
    <scope>NUCLEOTIDE SEQUENCE</scope>
    <source>
        <strain evidence="5">SZUA-1515</strain>
    </source>
</reference>